<dbReference type="RefSeq" id="WP_344027191.1">
    <property type="nucleotide sequence ID" value="NZ_BAAAJK010000037.1"/>
</dbReference>
<evidence type="ECO:0000313" key="2">
    <source>
        <dbReference type="EMBL" id="GAA1398342.1"/>
    </source>
</evidence>
<evidence type="ECO:0000313" key="3">
    <source>
        <dbReference type="Proteomes" id="UP001501414"/>
    </source>
</evidence>
<dbReference type="InterPro" id="IPR036291">
    <property type="entry name" value="NAD(P)-bd_dom_sf"/>
</dbReference>
<comment type="similarity">
    <text evidence="1">Belongs to the short-chain dehydrogenases/reductases (SDR) family.</text>
</comment>
<dbReference type="EMBL" id="BAAAJK010000037">
    <property type="protein sequence ID" value="GAA1398342.1"/>
    <property type="molecule type" value="Genomic_DNA"/>
</dbReference>
<sequence length="250" mass="25898">MTKGDWAVVVGATGALGAAVSQVLAADGWNVLLGYGRQETAAQALAEELQGLGVDADQVSVDLASEAGAEALTEAVAERPVRSFVYAAGPHVPQAYVAQIEPAQYRDQLVVESVGFFTTLRALLPRLRENGGSVVALTSAALRKHPPRDVLGVAPKAAIEALVRATAVEEGRFGIRANSVAVGMIDAGITTRLIESGDLPPTAMEQVRRALPLKRFGTPTDIADVVAFLVSDRSAFVTGQSIAVDGGGSV</sequence>
<reference evidence="2 3" key="1">
    <citation type="journal article" date="2019" name="Int. J. Syst. Evol. Microbiol.">
        <title>The Global Catalogue of Microorganisms (GCM) 10K type strain sequencing project: providing services to taxonomists for standard genome sequencing and annotation.</title>
        <authorList>
            <consortium name="The Broad Institute Genomics Platform"/>
            <consortium name="The Broad Institute Genome Sequencing Center for Infectious Disease"/>
            <person name="Wu L."/>
            <person name="Ma J."/>
        </authorList>
    </citation>
    <scope>NUCLEOTIDE SEQUENCE [LARGE SCALE GENOMIC DNA]</scope>
    <source>
        <strain evidence="2 3">JCM 11896</strain>
    </source>
</reference>
<dbReference type="SUPFAM" id="SSF51735">
    <property type="entry name" value="NAD(P)-binding Rossmann-fold domains"/>
    <property type="match status" value="1"/>
</dbReference>
<name>A0ABN1Y5C4_9PSEU</name>
<organism evidence="2 3">
    <name type="scientific">Pseudonocardia kongjuensis</name>
    <dbReference type="NCBI Taxonomy" id="102227"/>
    <lineage>
        <taxon>Bacteria</taxon>
        <taxon>Bacillati</taxon>
        <taxon>Actinomycetota</taxon>
        <taxon>Actinomycetes</taxon>
        <taxon>Pseudonocardiales</taxon>
        <taxon>Pseudonocardiaceae</taxon>
        <taxon>Pseudonocardia</taxon>
    </lineage>
</organism>
<evidence type="ECO:0000256" key="1">
    <source>
        <dbReference type="ARBA" id="ARBA00006484"/>
    </source>
</evidence>
<dbReference type="Proteomes" id="UP001501414">
    <property type="component" value="Unassembled WGS sequence"/>
</dbReference>
<dbReference type="Pfam" id="PF13561">
    <property type="entry name" value="adh_short_C2"/>
    <property type="match status" value="1"/>
</dbReference>
<gene>
    <name evidence="2" type="primary">fabG_9</name>
    <name evidence="2" type="ORF">GCM10009613_52420</name>
</gene>
<comment type="caution">
    <text evidence="2">The sequence shown here is derived from an EMBL/GenBank/DDBJ whole genome shotgun (WGS) entry which is preliminary data.</text>
</comment>
<dbReference type="PANTHER" id="PTHR42879">
    <property type="entry name" value="3-OXOACYL-(ACYL-CARRIER-PROTEIN) REDUCTASE"/>
    <property type="match status" value="1"/>
</dbReference>
<proteinExistence type="inferred from homology"/>
<accession>A0ABN1Y5C4</accession>
<keyword evidence="3" id="KW-1185">Reference proteome</keyword>
<protein>
    <submittedName>
        <fullName evidence="2">3-oxoacyl-[acyl-carrier-protein] reductase</fullName>
    </submittedName>
</protein>
<dbReference type="InterPro" id="IPR050259">
    <property type="entry name" value="SDR"/>
</dbReference>
<dbReference type="PRINTS" id="PR00081">
    <property type="entry name" value="GDHRDH"/>
</dbReference>
<dbReference type="Gene3D" id="3.40.50.720">
    <property type="entry name" value="NAD(P)-binding Rossmann-like Domain"/>
    <property type="match status" value="1"/>
</dbReference>
<dbReference type="InterPro" id="IPR002347">
    <property type="entry name" value="SDR_fam"/>
</dbReference>